<keyword evidence="2 6" id="KW-0812">Transmembrane</keyword>
<dbReference type="Proteomes" id="UP001596039">
    <property type="component" value="Unassembled WGS sequence"/>
</dbReference>
<accession>A0ABW0NW16</accession>
<keyword evidence="5" id="KW-0046">Antibiotic resistance</keyword>
<dbReference type="PROSITE" id="PS51012">
    <property type="entry name" value="ABC_TM2"/>
    <property type="match status" value="1"/>
</dbReference>
<evidence type="ECO:0000256" key="3">
    <source>
        <dbReference type="ARBA" id="ARBA00022989"/>
    </source>
</evidence>
<feature type="transmembrane region" description="Helical" evidence="6">
    <location>
        <begin position="87"/>
        <end position="107"/>
    </location>
</feature>
<dbReference type="InterPro" id="IPR000412">
    <property type="entry name" value="ABC_2_transport"/>
</dbReference>
<sequence>MSVDEPTTETGVGAGVAVRSRNGPRPSSSARWGSWYVAEHSLRRLKGYGGTVVATAFGTPVLYMIAFGVGLASLVTAHLGPHAINGVSYLTFVAPALLCAAGITVAAEEFTYPIMMGFKWNPVFVGMNSAPLSARQIVNGLVIFVAIRMSVTALIYFAITSLFGAVPFSSGWLSVPVAILTGLAFGAPLMAFSASLTEDRGQFALVMRFVVVPMTLFSGTMFPLTQLPEWLRWIAWISPLWHGTEVARVVSYGADVAPWLIAVHLAVLVVLLVLGWALAVRITRKRLDK</sequence>
<feature type="transmembrane region" description="Helical" evidence="6">
    <location>
        <begin position="171"/>
        <end position="193"/>
    </location>
</feature>
<comment type="caution">
    <text evidence="9">The sequence shown here is derived from an EMBL/GenBank/DDBJ whole genome shotgun (WGS) entry which is preliminary data.</text>
</comment>
<keyword evidence="6" id="KW-0813">Transport</keyword>
<evidence type="ECO:0000256" key="5">
    <source>
        <dbReference type="ARBA" id="ARBA00023251"/>
    </source>
</evidence>
<keyword evidence="6" id="KW-1003">Cell membrane</keyword>
<dbReference type="RefSeq" id="WP_386741192.1">
    <property type="nucleotide sequence ID" value="NZ_JBHSMG010000005.1"/>
</dbReference>
<feature type="region of interest" description="Disordered" evidence="7">
    <location>
        <begin position="1"/>
        <end position="29"/>
    </location>
</feature>
<keyword evidence="4 6" id="KW-0472">Membrane</keyword>
<comment type="subcellular location">
    <subcellularLocation>
        <location evidence="6">Cell membrane</location>
        <topology evidence="6">Multi-pass membrane protein</topology>
    </subcellularLocation>
    <subcellularLocation>
        <location evidence="1">Membrane</location>
        <topology evidence="1">Multi-pass membrane protein</topology>
    </subcellularLocation>
</comment>
<feature type="domain" description="ABC transmembrane type-2" evidence="8">
    <location>
        <begin position="51"/>
        <end position="286"/>
    </location>
</feature>
<feature type="transmembrane region" description="Helical" evidence="6">
    <location>
        <begin position="205"/>
        <end position="224"/>
    </location>
</feature>
<protein>
    <recommendedName>
        <fullName evidence="6">Transport permease protein</fullName>
    </recommendedName>
</protein>
<dbReference type="PRINTS" id="PR00164">
    <property type="entry name" value="ABC2TRNSPORT"/>
</dbReference>
<evidence type="ECO:0000313" key="10">
    <source>
        <dbReference type="Proteomes" id="UP001596039"/>
    </source>
</evidence>
<comment type="similarity">
    <text evidence="6">Belongs to the ABC-2 integral membrane protein family.</text>
</comment>
<name>A0ABW0NW16_9MICO</name>
<organism evidence="9 10">
    <name type="scientific">Lysinimonas soli</name>
    <dbReference type="NCBI Taxonomy" id="1074233"/>
    <lineage>
        <taxon>Bacteria</taxon>
        <taxon>Bacillati</taxon>
        <taxon>Actinomycetota</taxon>
        <taxon>Actinomycetes</taxon>
        <taxon>Micrococcales</taxon>
        <taxon>Microbacteriaceae</taxon>
        <taxon>Lysinimonas</taxon>
    </lineage>
</organism>
<dbReference type="PIRSF" id="PIRSF006648">
    <property type="entry name" value="DrrB"/>
    <property type="match status" value="1"/>
</dbReference>
<proteinExistence type="inferred from homology"/>
<dbReference type="InterPro" id="IPR047817">
    <property type="entry name" value="ABC2_TM_bact-type"/>
</dbReference>
<dbReference type="PANTHER" id="PTHR43229">
    <property type="entry name" value="NODULATION PROTEIN J"/>
    <property type="match status" value="1"/>
</dbReference>
<keyword evidence="3 6" id="KW-1133">Transmembrane helix</keyword>
<feature type="transmembrane region" description="Helical" evidence="6">
    <location>
        <begin position="256"/>
        <end position="279"/>
    </location>
</feature>
<dbReference type="PANTHER" id="PTHR43229:SF2">
    <property type="entry name" value="NODULATION PROTEIN J"/>
    <property type="match status" value="1"/>
</dbReference>
<evidence type="ECO:0000256" key="2">
    <source>
        <dbReference type="ARBA" id="ARBA00022692"/>
    </source>
</evidence>
<reference evidence="10" key="1">
    <citation type="journal article" date="2019" name="Int. J. Syst. Evol. Microbiol.">
        <title>The Global Catalogue of Microorganisms (GCM) 10K type strain sequencing project: providing services to taxonomists for standard genome sequencing and annotation.</title>
        <authorList>
            <consortium name="The Broad Institute Genomics Platform"/>
            <consortium name="The Broad Institute Genome Sequencing Center for Infectious Disease"/>
            <person name="Wu L."/>
            <person name="Ma J."/>
        </authorList>
    </citation>
    <scope>NUCLEOTIDE SEQUENCE [LARGE SCALE GENOMIC DNA]</scope>
    <source>
        <strain evidence="10">CGMCC 4.6997</strain>
    </source>
</reference>
<evidence type="ECO:0000313" key="9">
    <source>
        <dbReference type="EMBL" id="MFC5503482.1"/>
    </source>
</evidence>
<evidence type="ECO:0000256" key="4">
    <source>
        <dbReference type="ARBA" id="ARBA00023136"/>
    </source>
</evidence>
<keyword evidence="10" id="KW-1185">Reference proteome</keyword>
<dbReference type="InterPro" id="IPR051784">
    <property type="entry name" value="Nod_factor_ABC_transporter"/>
</dbReference>
<evidence type="ECO:0000256" key="6">
    <source>
        <dbReference type="RuleBase" id="RU361157"/>
    </source>
</evidence>
<feature type="transmembrane region" description="Helical" evidence="6">
    <location>
        <begin position="52"/>
        <end position="75"/>
    </location>
</feature>
<gene>
    <name evidence="9" type="ORF">ACFPJ4_14630</name>
</gene>
<dbReference type="EMBL" id="JBHSMG010000005">
    <property type="protein sequence ID" value="MFC5503482.1"/>
    <property type="molecule type" value="Genomic_DNA"/>
</dbReference>
<dbReference type="InterPro" id="IPR013525">
    <property type="entry name" value="ABC2_TM"/>
</dbReference>
<feature type="transmembrane region" description="Helical" evidence="6">
    <location>
        <begin position="137"/>
        <end position="159"/>
    </location>
</feature>
<evidence type="ECO:0000256" key="7">
    <source>
        <dbReference type="SAM" id="MobiDB-lite"/>
    </source>
</evidence>
<dbReference type="Pfam" id="PF01061">
    <property type="entry name" value="ABC2_membrane"/>
    <property type="match status" value="1"/>
</dbReference>
<evidence type="ECO:0000256" key="1">
    <source>
        <dbReference type="ARBA" id="ARBA00004141"/>
    </source>
</evidence>
<evidence type="ECO:0000259" key="8">
    <source>
        <dbReference type="PROSITE" id="PS51012"/>
    </source>
</evidence>